<reference evidence="14 15" key="1">
    <citation type="journal article" date="2016" name="Sci. Rep.">
        <title>Metabolic traits of an uncultured archaeal lineage -MSBL1- from brine pools of the Red Sea.</title>
        <authorList>
            <person name="Mwirichia R."/>
            <person name="Alam I."/>
            <person name="Rashid M."/>
            <person name="Vinu M."/>
            <person name="Ba-Alawi W."/>
            <person name="Anthony Kamau A."/>
            <person name="Kamanda Ngugi D."/>
            <person name="Goker M."/>
            <person name="Klenk H.P."/>
            <person name="Bajic V."/>
            <person name="Stingl U."/>
        </authorList>
    </citation>
    <scope>NUCLEOTIDE SEQUENCE [LARGE SCALE GENOMIC DNA]</scope>
    <source>
        <strain evidence="14">SCGC-AAA259B11</strain>
    </source>
</reference>
<comment type="caution">
    <text evidence="14">The sequence shown here is derived from an EMBL/GenBank/DDBJ whole genome shotgun (WGS) entry which is preliminary data.</text>
</comment>
<evidence type="ECO:0000256" key="11">
    <source>
        <dbReference type="PIRSR" id="PIRSR630664-50"/>
    </source>
</evidence>
<accession>A0A133U7X3</accession>
<dbReference type="Pfam" id="PF00890">
    <property type="entry name" value="FAD_binding_2"/>
    <property type="match status" value="1"/>
</dbReference>
<dbReference type="PANTHER" id="PTHR11632:SF51">
    <property type="entry name" value="SUCCINATE DEHYDROGENASE [UBIQUINONE] FLAVOPROTEIN SUBUNIT, MITOCHONDRIAL"/>
    <property type="match status" value="1"/>
</dbReference>
<keyword evidence="6" id="KW-0285">Flavoprotein</keyword>
<evidence type="ECO:0000256" key="6">
    <source>
        <dbReference type="ARBA" id="ARBA00022630"/>
    </source>
</evidence>
<dbReference type="GO" id="GO:0050660">
    <property type="term" value="F:flavin adenine dinucleotide binding"/>
    <property type="evidence" value="ECO:0007669"/>
    <property type="project" value="TreeGrafter"/>
</dbReference>
<dbReference type="InterPro" id="IPR036188">
    <property type="entry name" value="FAD/NAD-bd_sf"/>
</dbReference>
<dbReference type="GO" id="GO:0005886">
    <property type="term" value="C:plasma membrane"/>
    <property type="evidence" value="ECO:0007669"/>
    <property type="project" value="TreeGrafter"/>
</dbReference>
<dbReference type="FunFam" id="1.20.58.100:FF:000001">
    <property type="entry name" value="Succinate dehydrogenase flavoprotein subunit (SdhA)"/>
    <property type="match status" value="1"/>
</dbReference>
<evidence type="ECO:0000259" key="12">
    <source>
        <dbReference type="Pfam" id="PF00890"/>
    </source>
</evidence>
<dbReference type="PANTHER" id="PTHR11632">
    <property type="entry name" value="SUCCINATE DEHYDROGENASE 2 FLAVOPROTEIN SUBUNIT"/>
    <property type="match status" value="1"/>
</dbReference>
<dbReference type="Gene3D" id="1.20.58.100">
    <property type="entry name" value="Fumarate reductase/succinate dehydrogenase flavoprotein-like, C-terminal domain"/>
    <property type="match status" value="1"/>
</dbReference>
<keyword evidence="10" id="KW-0472">Membrane</keyword>
<dbReference type="FunFam" id="3.90.700.10:FF:000003">
    <property type="entry name" value="Fumarate reductase flavoprotein subunit"/>
    <property type="match status" value="1"/>
</dbReference>
<feature type="domain" description="FAD-dependent oxidoreductase 2 FAD-binding" evidence="12">
    <location>
        <begin position="3"/>
        <end position="148"/>
    </location>
</feature>
<evidence type="ECO:0000256" key="5">
    <source>
        <dbReference type="ARBA" id="ARBA00022448"/>
    </source>
</evidence>
<dbReference type="Gene3D" id="4.10.80.40">
    <property type="entry name" value="succinate dehydrogenase protein domain"/>
    <property type="match status" value="1"/>
</dbReference>
<dbReference type="AlphaFoldDB" id="A0A133U7X3"/>
<feature type="non-terminal residue" evidence="14">
    <location>
        <position position="1"/>
    </location>
</feature>
<protein>
    <recommendedName>
        <fullName evidence="4">succinate dehydrogenase</fullName>
        <ecNumber evidence="4">1.3.5.1</ecNumber>
    </recommendedName>
</protein>
<dbReference type="GO" id="GO:0008177">
    <property type="term" value="F:succinate dehydrogenase (quinone) activity"/>
    <property type="evidence" value="ECO:0007669"/>
    <property type="project" value="UniProtKB-EC"/>
</dbReference>
<evidence type="ECO:0000256" key="9">
    <source>
        <dbReference type="ARBA" id="ARBA00023002"/>
    </source>
</evidence>
<evidence type="ECO:0000313" key="15">
    <source>
        <dbReference type="Proteomes" id="UP000070184"/>
    </source>
</evidence>
<evidence type="ECO:0000256" key="4">
    <source>
        <dbReference type="ARBA" id="ARBA00012792"/>
    </source>
</evidence>
<comment type="similarity">
    <text evidence="3">Belongs to the FAD-dependent oxidoreductase 2 family. FRD/SDH subfamily.</text>
</comment>
<dbReference type="Proteomes" id="UP000070184">
    <property type="component" value="Unassembled WGS sequence"/>
</dbReference>
<comment type="subcellular location">
    <subcellularLocation>
        <location evidence="2">Membrane</location>
        <topology evidence="2">Peripheral membrane protein</topology>
    </subcellularLocation>
</comment>
<evidence type="ECO:0000256" key="8">
    <source>
        <dbReference type="ARBA" id="ARBA00022982"/>
    </source>
</evidence>
<organism evidence="14 15">
    <name type="scientific">candidate division MSBL1 archaeon SCGC-AAA259B11</name>
    <dbReference type="NCBI Taxonomy" id="1698260"/>
    <lineage>
        <taxon>Archaea</taxon>
        <taxon>Methanobacteriati</taxon>
        <taxon>Methanobacteriota</taxon>
        <taxon>candidate division MSBL1</taxon>
    </lineage>
</organism>
<dbReference type="InterPro" id="IPR003953">
    <property type="entry name" value="FAD-dep_OxRdtase_2_FAD-bd"/>
</dbReference>
<evidence type="ECO:0000256" key="10">
    <source>
        <dbReference type="ARBA" id="ARBA00023136"/>
    </source>
</evidence>
<dbReference type="InterPro" id="IPR015939">
    <property type="entry name" value="Fum_Rdtase/Succ_DH_flav-like_C"/>
</dbReference>
<dbReference type="EMBL" id="LHXK01000008">
    <property type="protein sequence ID" value="KXA90293.1"/>
    <property type="molecule type" value="Genomic_DNA"/>
</dbReference>
<feature type="active site" description="Proton acceptor" evidence="11">
    <location>
        <position position="41"/>
    </location>
</feature>
<comment type="cofactor">
    <cofactor evidence="1">
        <name>FAD</name>
        <dbReference type="ChEBI" id="CHEBI:57692"/>
    </cofactor>
</comment>
<dbReference type="InterPro" id="IPR030664">
    <property type="entry name" value="SdhA/FrdA/AprA"/>
</dbReference>
<dbReference type="PATRIC" id="fig|1698260.3.peg.995"/>
<dbReference type="InterPro" id="IPR027477">
    <property type="entry name" value="Succ_DH/fumarate_Rdtase_cat_sf"/>
</dbReference>
<dbReference type="Gene3D" id="3.50.50.60">
    <property type="entry name" value="FAD/NAD(P)-binding domain"/>
    <property type="match status" value="1"/>
</dbReference>
<evidence type="ECO:0000256" key="3">
    <source>
        <dbReference type="ARBA" id="ARBA00008040"/>
    </source>
</evidence>
<keyword evidence="7" id="KW-0274">FAD</keyword>
<dbReference type="GO" id="GO:0009055">
    <property type="term" value="F:electron transfer activity"/>
    <property type="evidence" value="ECO:0007669"/>
    <property type="project" value="TreeGrafter"/>
</dbReference>
<dbReference type="Pfam" id="PF02910">
    <property type="entry name" value="Succ_DH_flav_C"/>
    <property type="match status" value="1"/>
</dbReference>
<keyword evidence="9" id="KW-0560">Oxidoreductase</keyword>
<dbReference type="EC" id="1.3.5.1" evidence="4"/>
<dbReference type="SUPFAM" id="SSF51905">
    <property type="entry name" value="FAD/NAD(P)-binding domain"/>
    <property type="match status" value="1"/>
</dbReference>
<dbReference type="SUPFAM" id="SSF46977">
    <property type="entry name" value="Succinate dehydrogenase/fumarate reductase flavoprotein C-terminal domain"/>
    <property type="match status" value="1"/>
</dbReference>
<proteinExistence type="inferred from homology"/>
<keyword evidence="15" id="KW-1185">Reference proteome</keyword>
<evidence type="ECO:0000256" key="2">
    <source>
        <dbReference type="ARBA" id="ARBA00004170"/>
    </source>
</evidence>
<evidence type="ECO:0000313" key="14">
    <source>
        <dbReference type="EMBL" id="KXA90293.1"/>
    </source>
</evidence>
<name>A0A133U7X3_9EURY</name>
<dbReference type="InterPro" id="IPR037099">
    <property type="entry name" value="Fum_R/Succ_DH_flav-like_C_sf"/>
</dbReference>
<keyword evidence="8" id="KW-0249">Electron transport</keyword>
<evidence type="ECO:0000256" key="1">
    <source>
        <dbReference type="ARBA" id="ARBA00001974"/>
    </source>
</evidence>
<keyword evidence="5" id="KW-0813">Transport</keyword>
<evidence type="ECO:0000256" key="7">
    <source>
        <dbReference type="ARBA" id="ARBA00022827"/>
    </source>
</evidence>
<dbReference type="GO" id="GO:0009061">
    <property type="term" value="P:anaerobic respiration"/>
    <property type="evidence" value="ECO:0007669"/>
    <property type="project" value="TreeGrafter"/>
</dbReference>
<feature type="domain" description="Fumarate reductase/succinate dehydrogenase flavoprotein-like C-terminal" evidence="13">
    <location>
        <begin position="203"/>
        <end position="328"/>
    </location>
</feature>
<sequence length="328" mass="37093">LYPRGILITEGARGEGGHLINDEGERFAKKYAPDMMELAPRDILARAIQTEIQEGRGIDGGDYVHLDLTHIGEEKIKERLPLIRELAMDTVGVDPIEEPIPVRPTAHYSMGGIHVDIECSTPVKGFFAAGECSCVSVHGANRLGTNSLLECVVFGKNVGKTAADYANGTSLPDLSSDEYQEKEKDKMSRLMNGESEETVEKLRKELQDIMRSNVYIFRNESGLREALDKIMNIKERFAKVSINDQSKVFNTAYTGALDLEHLIDVAWTITKNALAREESRGSHYRTDYEERDDENWLKHSLSYLRDGEMELDYEPVTITKFEPKKREY</sequence>
<gene>
    <name evidence="14" type="ORF">AKJ61_01095</name>
</gene>
<dbReference type="Gene3D" id="3.90.700.10">
    <property type="entry name" value="Succinate dehydrogenase/fumarate reductase flavoprotein, catalytic domain"/>
    <property type="match status" value="1"/>
</dbReference>
<evidence type="ECO:0000259" key="13">
    <source>
        <dbReference type="Pfam" id="PF02910"/>
    </source>
</evidence>
<dbReference type="SUPFAM" id="SSF56425">
    <property type="entry name" value="Succinate dehydrogenase/fumarate reductase flavoprotein, catalytic domain"/>
    <property type="match status" value="1"/>
</dbReference>